<accession>A0A8K0X0Z2</accession>
<dbReference type="EMBL" id="JAGPXD010000005">
    <property type="protein sequence ID" value="KAH7353706.1"/>
    <property type="molecule type" value="Genomic_DNA"/>
</dbReference>
<sequence length="701" mass="79633">MDISGKKRRITLIELAWPLKQSKARKLLAEISHYKASLLLAISGDMSHEIKEIQANLNKVLQATSASESREVYQWLERRNPSTLHNIASKKHEPHTNAWLIRSPEWKKWRSSDPDSRFLWVHGLPGSGKTVLASFAIEHLKSIRHDSPGSCLVYYYCHYSHGEDEALPLLAWVVGQACRQLGWVPPELRELFNQGYDPQVHELQNVLAVLLERLESLVLVIDAVDESSPRDELLCLVSTLVLDKRFAKVRILATSREYFDIQRVFEGLSVDVSMSNPSVDKDMRLFVRSKLIASRRLHKWRSMFDEIEDVLVQKAGGMFRWAECQIQSIERLRDISELPPTLANLPRDISETYVRVFAAIPETDKALMRQVLIWVIGHSKAPWIADHGLNANILLSAVTWDVFGAEASKRASAIDLEELQELCGCLMTFREDDLEDSDDDMFDPHETGTMEGRSAQSANLPDNPFEVEKRPQTNPAKLYVSLAHYTVLEFLTSRHILQTPVSYFALNYNVLGPEFARSVLSQALAANPRGGSNDWVTDREAYCLTLGASLKTRGYLANASTRRLYLRYISPAEPHYARFGPLQTEFAEDREHSTTFYLNALPREYYEPLDGGGRTPAAETLLNLQLLQYGRRTNADMLAELLAGRPVEALLEAKVRLYVREADYTQELVEARPEGFYEGTVGTLLERWFWLKGLDVGADSD</sequence>
<dbReference type="InterPro" id="IPR027417">
    <property type="entry name" value="P-loop_NTPase"/>
</dbReference>
<dbReference type="AlphaFoldDB" id="A0A8K0X0Z2"/>
<reference evidence="4" key="1">
    <citation type="journal article" date="2021" name="Nat. Commun.">
        <title>Genetic determinants of endophytism in the Arabidopsis root mycobiome.</title>
        <authorList>
            <person name="Mesny F."/>
            <person name="Miyauchi S."/>
            <person name="Thiergart T."/>
            <person name="Pickel B."/>
            <person name="Atanasova L."/>
            <person name="Karlsson M."/>
            <person name="Huettel B."/>
            <person name="Barry K.W."/>
            <person name="Haridas S."/>
            <person name="Chen C."/>
            <person name="Bauer D."/>
            <person name="Andreopoulos W."/>
            <person name="Pangilinan J."/>
            <person name="LaButti K."/>
            <person name="Riley R."/>
            <person name="Lipzen A."/>
            <person name="Clum A."/>
            <person name="Drula E."/>
            <person name="Henrissat B."/>
            <person name="Kohler A."/>
            <person name="Grigoriev I.V."/>
            <person name="Martin F.M."/>
            <person name="Hacquard S."/>
        </authorList>
    </citation>
    <scope>NUCLEOTIDE SEQUENCE</scope>
    <source>
        <strain evidence="4">MPI-CAGE-AT-0016</strain>
    </source>
</reference>
<dbReference type="OrthoDB" id="194358at2759"/>
<keyword evidence="1" id="KW-0677">Repeat</keyword>
<dbReference type="InterPro" id="IPR056884">
    <property type="entry name" value="NPHP3-like_N"/>
</dbReference>
<evidence type="ECO:0000256" key="2">
    <source>
        <dbReference type="SAM" id="MobiDB-lite"/>
    </source>
</evidence>
<dbReference type="PANTHER" id="PTHR10039:SF16">
    <property type="entry name" value="GPI INOSITOL-DEACYLASE"/>
    <property type="match status" value="1"/>
</dbReference>
<evidence type="ECO:0000259" key="3">
    <source>
        <dbReference type="PROSITE" id="PS50837"/>
    </source>
</evidence>
<dbReference type="Pfam" id="PF24883">
    <property type="entry name" value="NPHP3_N"/>
    <property type="match status" value="1"/>
</dbReference>
<gene>
    <name evidence="4" type="ORF">B0T11DRAFT_287274</name>
</gene>
<dbReference type="Proteomes" id="UP000813385">
    <property type="component" value="Unassembled WGS sequence"/>
</dbReference>
<dbReference type="Gene3D" id="3.40.50.300">
    <property type="entry name" value="P-loop containing nucleotide triphosphate hydrolases"/>
    <property type="match status" value="1"/>
</dbReference>
<feature type="region of interest" description="Disordered" evidence="2">
    <location>
        <begin position="436"/>
        <end position="462"/>
    </location>
</feature>
<proteinExistence type="predicted"/>
<comment type="caution">
    <text evidence="4">The sequence shown here is derived from an EMBL/GenBank/DDBJ whole genome shotgun (WGS) entry which is preliminary data.</text>
</comment>
<dbReference type="InterPro" id="IPR007111">
    <property type="entry name" value="NACHT_NTPase"/>
</dbReference>
<protein>
    <recommendedName>
        <fullName evidence="3">NACHT domain-containing protein</fullName>
    </recommendedName>
</protein>
<evidence type="ECO:0000313" key="5">
    <source>
        <dbReference type="Proteomes" id="UP000813385"/>
    </source>
</evidence>
<dbReference type="SUPFAM" id="SSF52540">
    <property type="entry name" value="P-loop containing nucleoside triphosphate hydrolases"/>
    <property type="match status" value="1"/>
</dbReference>
<evidence type="ECO:0000313" key="4">
    <source>
        <dbReference type="EMBL" id="KAH7353706.1"/>
    </source>
</evidence>
<feature type="domain" description="NACHT" evidence="3">
    <location>
        <begin position="117"/>
        <end position="256"/>
    </location>
</feature>
<name>A0A8K0X0Z2_9PEZI</name>
<keyword evidence="5" id="KW-1185">Reference proteome</keyword>
<dbReference type="PROSITE" id="PS50837">
    <property type="entry name" value="NACHT"/>
    <property type="match status" value="1"/>
</dbReference>
<organism evidence="4 5">
    <name type="scientific">Plectosphaerella cucumerina</name>
    <dbReference type="NCBI Taxonomy" id="40658"/>
    <lineage>
        <taxon>Eukaryota</taxon>
        <taxon>Fungi</taxon>
        <taxon>Dikarya</taxon>
        <taxon>Ascomycota</taxon>
        <taxon>Pezizomycotina</taxon>
        <taxon>Sordariomycetes</taxon>
        <taxon>Hypocreomycetidae</taxon>
        <taxon>Glomerellales</taxon>
        <taxon>Plectosphaerellaceae</taxon>
        <taxon>Plectosphaerella</taxon>
    </lineage>
</organism>
<dbReference type="PANTHER" id="PTHR10039">
    <property type="entry name" value="AMELOGENIN"/>
    <property type="match status" value="1"/>
</dbReference>
<evidence type="ECO:0000256" key="1">
    <source>
        <dbReference type="ARBA" id="ARBA00022737"/>
    </source>
</evidence>